<name>A0A559KCV3_9BACL</name>
<feature type="domain" description="DUF7487" evidence="1">
    <location>
        <begin position="96"/>
        <end position="179"/>
    </location>
</feature>
<keyword evidence="3" id="KW-1185">Reference proteome</keyword>
<dbReference type="OrthoDB" id="2943944at2"/>
<dbReference type="Proteomes" id="UP000317036">
    <property type="component" value="Unassembled WGS sequence"/>
</dbReference>
<evidence type="ECO:0000313" key="2">
    <source>
        <dbReference type="EMBL" id="TVY09955.1"/>
    </source>
</evidence>
<sequence length="339" mass="39993">MIILPQMVKVKWHNFNREWYESKGYVYTGHLKEFEVPVYDLIEGSHQKVRIKCDYCDKEFSRTFKDHNLIRKNSVIDKDACFKCGNIKSMESSQLLYGVNSAAQLPKAKEKRKRTCLKKYGTESPLSNETVRNKINNTVIELYGVSNQFQREEVKEKSKQTLLKNYGATNLMQIPEHLEIALSKRAQTLYKNGDVSTSRQQIYIWNVLGGELNYPVDRINLDIGFLLDKIYLEYQGSGHDLSVKMNKISKEEQKEIDKKRYYYLKNRGWKMIEIISTSQYDYLPNEEVLISMFEYSKEHLKEHSWITFDIDKLTVRTSIFEIPYNFGKLLNTRQYACNI</sequence>
<evidence type="ECO:0000259" key="1">
    <source>
        <dbReference type="Pfam" id="PF24308"/>
    </source>
</evidence>
<gene>
    <name evidence="2" type="ORF">FPZ49_11330</name>
</gene>
<accession>A0A559KCV3</accession>
<reference evidence="2 3" key="1">
    <citation type="submission" date="2019-07" db="EMBL/GenBank/DDBJ databases">
        <authorList>
            <person name="Kim J."/>
        </authorList>
    </citation>
    <scope>NUCLEOTIDE SEQUENCE [LARGE SCALE GENOMIC DNA]</scope>
    <source>
        <strain evidence="2 3">JC52</strain>
    </source>
</reference>
<proteinExistence type="predicted"/>
<comment type="caution">
    <text evidence="2">The sequence shown here is derived from an EMBL/GenBank/DDBJ whole genome shotgun (WGS) entry which is preliminary data.</text>
</comment>
<dbReference type="Pfam" id="PF24308">
    <property type="entry name" value="DUF7487"/>
    <property type="match status" value="1"/>
</dbReference>
<protein>
    <recommendedName>
        <fullName evidence="1">DUF7487 domain-containing protein</fullName>
    </recommendedName>
</protein>
<dbReference type="RefSeq" id="WP_144846574.1">
    <property type="nucleotide sequence ID" value="NZ_VNJI01000011.1"/>
</dbReference>
<dbReference type="Gene3D" id="3.40.960.10">
    <property type="entry name" value="VSR Endonuclease"/>
    <property type="match status" value="1"/>
</dbReference>
<organism evidence="2 3">
    <name type="scientific">Paenibacillus cremeus</name>
    <dbReference type="NCBI Taxonomy" id="2163881"/>
    <lineage>
        <taxon>Bacteria</taxon>
        <taxon>Bacillati</taxon>
        <taxon>Bacillota</taxon>
        <taxon>Bacilli</taxon>
        <taxon>Bacillales</taxon>
        <taxon>Paenibacillaceae</taxon>
        <taxon>Paenibacillus</taxon>
    </lineage>
</organism>
<evidence type="ECO:0000313" key="3">
    <source>
        <dbReference type="Proteomes" id="UP000317036"/>
    </source>
</evidence>
<dbReference type="InterPro" id="IPR055910">
    <property type="entry name" value="DUF7487"/>
</dbReference>
<dbReference type="EMBL" id="VNJI01000011">
    <property type="protein sequence ID" value="TVY09955.1"/>
    <property type="molecule type" value="Genomic_DNA"/>
</dbReference>
<dbReference type="AlphaFoldDB" id="A0A559KCV3"/>